<dbReference type="HOGENOM" id="CLU_754686_0_0_1"/>
<sequence>MSQKIAELLAEYKISNGTGPDKARTRTQLEALPVNLPYFQQAVHHLDAGNGDFGDENEHGDDDDARTVANTTTSAADDSDRQLMRAPKPTKAETRALKKAAKVAKSQFKAAKNQQKHIINVRTADVSFVAEVLHGDTANTGGQPGATHPLASDKTIEEVIARNMGFMSSIEAHKKTLLSSIAQRRKSERERRKSTVGCTGGSGKKRRFSEGVHDGDADDGEMEDLLVAVLVKLGVDVGHVRSGGCPAGAAVAFVSGVGGRKSGVGAGANKAAASSSPQRIPAIIVALKALVKDDLERFENEQRETCVRAGGFWRYVGRPVFERMTKIARGVDWKTGMILKDINNREMEG</sequence>
<dbReference type="EMBL" id="AMGX01000001">
    <property type="protein sequence ID" value="EXJ76805.1"/>
    <property type="molecule type" value="Genomic_DNA"/>
</dbReference>
<dbReference type="GeneID" id="19186049"/>
<dbReference type="eggNOG" id="ENOG502SA8S">
    <property type="taxonomic scope" value="Eukaryota"/>
</dbReference>
<evidence type="ECO:0000313" key="2">
    <source>
        <dbReference type="EMBL" id="EXJ76805.1"/>
    </source>
</evidence>
<accession>W9XHH5</accession>
<reference evidence="2 3" key="1">
    <citation type="submission" date="2013-03" db="EMBL/GenBank/DDBJ databases">
        <title>The Genome Sequence of Cladophialophora psammophila CBS 110553.</title>
        <authorList>
            <consortium name="The Broad Institute Genomics Platform"/>
            <person name="Cuomo C."/>
            <person name="de Hoog S."/>
            <person name="Gorbushina A."/>
            <person name="Walker B."/>
            <person name="Young S.K."/>
            <person name="Zeng Q."/>
            <person name="Gargeya S."/>
            <person name="Fitzgerald M."/>
            <person name="Haas B."/>
            <person name="Abouelleil A."/>
            <person name="Allen A.W."/>
            <person name="Alvarado L."/>
            <person name="Arachchi H.M."/>
            <person name="Berlin A.M."/>
            <person name="Chapman S.B."/>
            <person name="Gainer-Dewar J."/>
            <person name="Goldberg J."/>
            <person name="Griggs A."/>
            <person name="Gujja S."/>
            <person name="Hansen M."/>
            <person name="Howarth C."/>
            <person name="Imamovic A."/>
            <person name="Ireland A."/>
            <person name="Larimer J."/>
            <person name="McCowan C."/>
            <person name="Murphy C."/>
            <person name="Pearson M."/>
            <person name="Poon T.W."/>
            <person name="Priest M."/>
            <person name="Roberts A."/>
            <person name="Saif S."/>
            <person name="Shea T."/>
            <person name="Sisk P."/>
            <person name="Sykes S."/>
            <person name="Wortman J."/>
            <person name="Nusbaum C."/>
            <person name="Birren B."/>
        </authorList>
    </citation>
    <scope>NUCLEOTIDE SEQUENCE [LARGE SCALE GENOMIC DNA]</scope>
    <source>
        <strain evidence="2 3">CBS 110553</strain>
    </source>
</reference>
<proteinExistence type="predicted"/>
<organism evidence="2 3">
    <name type="scientific">Cladophialophora psammophila CBS 110553</name>
    <dbReference type="NCBI Taxonomy" id="1182543"/>
    <lineage>
        <taxon>Eukaryota</taxon>
        <taxon>Fungi</taxon>
        <taxon>Dikarya</taxon>
        <taxon>Ascomycota</taxon>
        <taxon>Pezizomycotina</taxon>
        <taxon>Eurotiomycetes</taxon>
        <taxon>Chaetothyriomycetidae</taxon>
        <taxon>Chaetothyriales</taxon>
        <taxon>Herpotrichiellaceae</taxon>
        <taxon>Cladophialophora</taxon>
    </lineage>
</organism>
<feature type="region of interest" description="Disordered" evidence="1">
    <location>
        <begin position="182"/>
        <end position="216"/>
    </location>
</feature>
<dbReference type="RefSeq" id="XP_007740122.1">
    <property type="nucleotide sequence ID" value="XM_007741932.1"/>
</dbReference>
<dbReference type="AlphaFoldDB" id="W9XHH5"/>
<dbReference type="OrthoDB" id="4156490at2759"/>
<protein>
    <submittedName>
        <fullName evidence="2">Uncharacterized protein</fullName>
    </submittedName>
</protein>
<evidence type="ECO:0000256" key="1">
    <source>
        <dbReference type="SAM" id="MobiDB-lite"/>
    </source>
</evidence>
<keyword evidence="3" id="KW-1185">Reference proteome</keyword>
<dbReference type="Proteomes" id="UP000019471">
    <property type="component" value="Unassembled WGS sequence"/>
</dbReference>
<name>W9XHH5_9EURO</name>
<gene>
    <name evidence="2" type="ORF">A1O5_01313</name>
</gene>
<comment type="caution">
    <text evidence="2">The sequence shown here is derived from an EMBL/GenBank/DDBJ whole genome shotgun (WGS) entry which is preliminary data.</text>
</comment>
<evidence type="ECO:0000313" key="3">
    <source>
        <dbReference type="Proteomes" id="UP000019471"/>
    </source>
</evidence>